<gene>
    <name evidence="2" type="ORF">AVDCRST_MAG34-2498</name>
</gene>
<name>A0A6J4MLJ2_9ACTN</name>
<dbReference type="EMBL" id="CADCUI010000066">
    <property type="protein sequence ID" value="CAA9361361.1"/>
    <property type="molecule type" value="Genomic_DNA"/>
</dbReference>
<protein>
    <submittedName>
        <fullName evidence="2">DNA-binding protein</fullName>
    </submittedName>
</protein>
<keyword evidence="2" id="KW-0238">DNA-binding</keyword>
<reference evidence="2" key="1">
    <citation type="submission" date="2020-02" db="EMBL/GenBank/DDBJ databases">
        <authorList>
            <person name="Meier V. D."/>
        </authorList>
    </citation>
    <scope>NUCLEOTIDE SEQUENCE</scope>
    <source>
        <strain evidence="2">AVDCRST_MAG34</strain>
    </source>
</reference>
<accession>A0A6J4MLJ2</accession>
<organism evidence="2">
    <name type="scientific">uncultured Nocardioidaceae bacterium</name>
    <dbReference type="NCBI Taxonomy" id="253824"/>
    <lineage>
        <taxon>Bacteria</taxon>
        <taxon>Bacillati</taxon>
        <taxon>Actinomycetota</taxon>
        <taxon>Actinomycetes</taxon>
        <taxon>Propionibacteriales</taxon>
        <taxon>Nocardioidaceae</taxon>
        <taxon>environmental samples</taxon>
    </lineage>
</organism>
<dbReference type="AlphaFoldDB" id="A0A6J4MLJ2"/>
<dbReference type="GO" id="GO:0003677">
    <property type="term" value="F:DNA binding"/>
    <property type="evidence" value="ECO:0007669"/>
    <property type="project" value="UniProtKB-KW"/>
</dbReference>
<evidence type="ECO:0000313" key="2">
    <source>
        <dbReference type="EMBL" id="CAA9361361.1"/>
    </source>
</evidence>
<feature type="non-terminal residue" evidence="2">
    <location>
        <position position="1"/>
    </location>
</feature>
<feature type="compositionally biased region" description="Basic residues" evidence="1">
    <location>
        <begin position="1"/>
        <end position="17"/>
    </location>
</feature>
<proteinExistence type="predicted"/>
<sequence>AVHLHRRARLPVRRTPPRARVLGGTRTDRL</sequence>
<feature type="non-terminal residue" evidence="2">
    <location>
        <position position="30"/>
    </location>
</feature>
<evidence type="ECO:0000256" key="1">
    <source>
        <dbReference type="SAM" id="MobiDB-lite"/>
    </source>
</evidence>
<feature type="region of interest" description="Disordered" evidence="1">
    <location>
        <begin position="1"/>
        <end position="30"/>
    </location>
</feature>